<dbReference type="RefSeq" id="WP_118036389.1">
    <property type="nucleotide sequence ID" value="NZ_QRTP01000032.1"/>
</dbReference>
<feature type="domain" description="Thoeris protein ThsB TIR-like" evidence="1">
    <location>
        <begin position="4"/>
        <end position="94"/>
    </location>
</feature>
<protein>
    <recommendedName>
        <fullName evidence="1">Thoeris protein ThsB TIR-like domain-containing protein</fullName>
    </recommendedName>
</protein>
<proteinExistence type="predicted"/>
<dbReference type="Proteomes" id="UP000286147">
    <property type="component" value="Unassembled WGS sequence"/>
</dbReference>
<dbReference type="EMBL" id="QRTP01000032">
    <property type="protein sequence ID" value="RGQ78972.1"/>
    <property type="molecule type" value="Genomic_DNA"/>
</dbReference>
<dbReference type="AlphaFoldDB" id="A0A412CCC8"/>
<comment type="caution">
    <text evidence="2">The sequence shown here is derived from an EMBL/GenBank/DDBJ whole genome shotgun (WGS) entry which is preliminary data.</text>
</comment>
<evidence type="ECO:0000259" key="1">
    <source>
        <dbReference type="Pfam" id="PF08937"/>
    </source>
</evidence>
<evidence type="ECO:0000313" key="3">
    <source>
        <dbReference type="Proteomes" id="UP000286147"/>
    </source>
</evidence>
<evidence type="ECO:0000313" key="2">
    <source>
        <dbReference type="EMBL" id="RGQ78972.1"/>
    </source>
</evidence>
<dbReference type="InterPro" id="IPR015032">
    <property type="entry name" value="ThsB__TIR-like_domain"/>
</dbReference>
<dbReference type="Pfam" id="PF08937">
    <property type="entry name" value="ThsB_TIR"/>
    <property type="match status" value="1"/>
</dbReference>
<accession>A0A412CCC8</accession>
<organism evidence="2 3">
    <name type="scientific">Megamonas rupellensis</name>
    <dbReference type="NCBI Taxonomy" id="491921"/>
    <lineage>
        <taxon>Bacteria</taxon>
        <taxon>Bacillati</taxon>
        <taxon>Bacillota</taxon>
        <taxon>Negativicutes</taxon>
        <taxon>Selenomonadales</taxon>
        <taxon>Selenomonadaceae</taxon>
        <taxon>Megamonas</taxon>
    </lineage>
</organism>
<reference evidence="2 3" key="1">
    <citation type="submission" date="2018-08" db="EMBL/GenBank/DDBJ databases">
        <title>A genome reference for cultivated species of the human gut microbiota.</title>
        <authorList>
            <person name="Zou Y."/>
            <person name="Xue W."/>
            <person name="Luo G."/>
        </authorList>
    </citation>
    <scope>NUCLEOTIDE SEQUENCE [LARGE SCALE GENOMIC DNA]</scope>
    <source>
        <strain evidence="2 3">AF27-12</strain>
    </source>
</reference>
<name>A0A412CCC8_9FIRM</name>
<gene>
    <name evidence="2" type="ORF">DWY77_10135</name>
</gene>
<dbReference type="Gene3D" id="3.40.50.9200">
    <property type="entry name" value="Hypothetical protein MTH538"/>
    <property type="match status" value="1"/>
</dbReference>
<dbReference type="InterPro" id="IPR036490">
    <property type="entry name" value="ThsB_TIR-like_sf"/>
</dbReference>
<sequence length="119" mass="14277">MKIFFSYTLKSQDLSVDLLKKIKKKISKLTNIDTYIDILDNNEKEHQDYVYKNLLQSDCVCILKTSMIDKSIWVKKEIDFAKKNNIRIIEMTLNDINFILNCKEEKEILNYKKMKEFLK</sequence>